<dbReference type="RefSeq" id="WP_092701118.1">
    <property type="nucleotide sequence ID" value="NZ_FNFC01000005.1"/>
</dbReference>
<dbReference type="AlphaFoldDB" id="A0A1G8UXE5"/>
<name>A0A1G8UXE5_9EURY</name>
<dbReference type="EMBL" id="FNFC01000005">
    <property type="protein sequence ID" value="SDJ58399.1"/>
    <property type="molecule type" value="Genomic_DNA"/>
</dbReference>
<evidence type="ECO:0000313" key="3">
    <source>
        <dbReference type="Proteomes" id="UP000198856"/>
    </source>
</evidence>
<protein>
    <submittedName>
        <fullName evidence="2">Uncharacterized protein</fullName>
    </submittedName>
</protein>
<organism evidence="2 3">
    <name type="scientific">Halovenus aranensis</name>
    <dbReference type="NCBI Taxonomy" id="890420"/>
    <lineage>
        <taxon>Archaea</taxon>
        <taxon>Methanobacteriati</taxon>
        <taxon>Methanobacteriota</taxon>
        <taxon>Stenosarchaea group</taxon>
        <taxon>Halobacteria</taxon>
        <taxon>Halobacteriales</taxon>
        <taxon>Haloarculaceae</taxon>
        <taxon>Halovenus</taxon>
    </lineage>
</organism>
<keyword evidence="1" id="KW-0812">Transmembrane</keyword>
<evidence type="ECO:0000256" key="1">
    <source>
        <dbReference type="SAM" id="Phobius"/>
    </source>
</evidence>
<sequence>MYRTNSSVETVVGLPVAAVAVVGTQVLGWEWGSGQLVPTVAGVTAAGAAVLIVAGRLRE</sequence>
<accession>A0A1G8UXE5</accession>
<dbReference type="Proteomes" id="UP000198856">
    <property type="component" value="Unassembled WGS sequence"/>
</dbReference>
<keyword evidence="1" id="KW-1133">Transmembrane helix</keyword>
<proteinExistence type="predicted"/>
<feature type="transmembrane region" description="Helical" evidence="1">
    <location>
        <begin position="12"/>
        <end position="29"/>
    </location>
</feature>
<evidence type="ECO:0000313" key="2">
    <source>
        <dbReference type="EMBL" id="SDJ58399.1"/>
    </source>
</evidence>
<reference evidence="2 3" key="1">
    <citation type="submission" date="2016-10" db="EMBL/GenBank/DDBJ databases">
        <authorList>
            <person name="de Groot N.N."/>
        </authorList>
    </citation>
    <scope>NUCLEOTIDE SEQUENCE [LARGE SCALE GENOMIC DNA]</scope>
    <source>
        <strain evidence="2 3">IBRC-M10015</strain>
    </source>
</reference>
<keyword evidence="3" id="KW-1185">Reference proteome</keyword>
<gene>
    <name evidence="2" type="ORF">SAMN05216226_105178</name>
</gene>
<keyword evidence="1" id="KW-0472">Membrane</keyword>
<feature type="transmembrane region" description="Helical" evidence="1">
    <location>
        <begin position="35"/>
        <end position="54"/>
    </location>
</feature>